<reference evidence="2" key="3">
    <citation type="submission" date="2025-09" db="UniProtKB">
        <authorList>
            <consortium name="Ensembl"/>
        </authorList>
    </citation>
    <scope>IDENTIFICATION</scope>
    <source>
        <strain evidence="2">Glennie</strain>
    </source>
</reference>
<dbReference type="eggNOG" id="ENOG502SCCV">
    <property type="taxonomic scope" value="Eukaryota"/>
</dbReference>
<dbReference type="RefSeq" id="XP_039770667.1">
    <property type="nucleotide sequence ID" value="XM_039914733.1"/>
</dbReference>
<dbReference type="GeneID" id="103171472"/>
<feature type="compositionally biased region" description="Polar residues" evidence="1">
    <location>
        <begin position="180"/>
        <end position="193"/>
    </location>
</feature>
<sequence length="419" mass="46366">MTQRLLDRMDVLNLYSEKILAKRAKKQKLQKLQLGNKLTIPLTFEFQLDFDLPIVKGRTISKPKAGTEVIEDEPDINDQRIRSPPSTSGPKPRNTFPRQSKGRLLSVPAALKRKISPTGEKPEPNGNLGKTESLITQKCQNDDQHRIQVNGHLQEDNKEPRKKADPEEAVSSPKDRESLKNVQASGNDLSGQKNLIPLSIEDELKNPSAKIISARSPGVTASQPNLNKTYPVIYHEEGEIQMFLLTKMQNSAEHRKFRNWETGKKPPSATVNLVLEKNCERVKALVHDESHTALEKVKRPSFYGGRINNSPFLPDVKNAIVAISQKGKAGCRSSVSNHLGGELSTDKLSSQDVTAPEAKGFIDGLVVQGIKSKVDIQRKSTASLKSFSSSRSSTSRIYRPGSHSDFPQNSSRAAASQLE</sequence>
<gene>
    <name evidence="2" type="primary">C18H1orf141</name>
</gene>
<dbReference type="InterPro" id="IPR027847">
    <property type="entry name" value="DUF4545"/>
</dbReference>
<reference evidence="2 3" key="1">
    <citation type="journal article" date="2008" name="Nature">
        <title>Genome analysis of the platypus reveals unique signatures of evolution.</title>
        <authorList>
            <person name="Warren W.C."/>
            <person name="Hillier L.W."/>
            <person name="Marshall Graves J.A."/>
            <person name="Birney E."/>
            <person name="Ponting C.P."/>
            <person name="Grutzner F."/>
            <person name="Belov K."/>
            <person name="Miller W."/>
            <person name="Clarke L."/>
            <person name="Chinwalla A.T."/>
            <person name="Yang S.P."/>
            <person name="Heger A."/>
            <person name="Locke D.P."/>
            <person name="Miethke P."/>
            <person name="Waters P.D."/>
            <person name="Veyrunes F."/>
            <person name="Fulton L."/>
            <person name="Fulton B."/>
            <person name="Graves T."/>
            <person name="Wallis J."/>
            <person name="Puente X.S."/>
            <person name="Lopez-Otin C."/>
            <person name="Ordonez G.R."/>
            <person name="Eichler E.E."/>
            <person name="Chen L."/>
            <person name="Cheng Z."/>
            <person name="Deakin J.E."/>
            <person name="Alsop A."/>
            <person name="Thompson K."/>
            <person name="Kirby P."/>
            <person name="Papenfuss A.T."/>
            <person name="Wakefield M.J."/>
            <person name="Olender T."/>
            <person name="Lancet D."/>
            <person name="Huttley G.A."/>
            <person name="Smit A.F."/>
            <person name="Pask A."/>
            <person name="Temple-Smith P."/>
            <person name="Batzer M.A."/>
            <person name="Walker J.A."/>
            <person name="Konkel M.K."/>
            <person name="Harris R.S."/>
            <person name="Whittington C.M."/>
            <person name="Wong E.S."/>
            <person name="Gemmell N.J."/>
            <person name="Buschiazzo E."/>
            <person name="Vargas Jentzsch I.M."/>
            <person name="Merkel A."/>
            <person name="Schmitz J."/>
            <person name="Zemann A."/>
            <person name="Churakov G."/>
            <person name="Kriegs J.O."/>
            <person name="Brosius J."/>
            <person name="Murchison E.P."/>
            <person name="Sachidanandam R."/>
            <person name="Smith C."/>
            <person name="Hannon G.J."/>
            <person name="Tsend-Ayush E."/>
            <person name="McMillan D."/>
            <person name="Attenborough R."/>
            <person name="Rens W."/>
            <person name="Ferguson-Smith M."/>
            <person name="Lefevre C.M."/>
            <person name="Sharp J.A."/>
            <person name="Nicholas K.R."/>
            <person name="Ray D.A."/>
            <person name="Kube M."/>
            <person name="Reinhardt R."/>
            <person name="Pringle T.H."/>
            <person name="Taylor J."/>
            <person name="Jones R.C."/>
            <person name="Nixon B."/>
            <person name="Dacheux J.L."/>
            <person name="Niwa H."/>
            <person name="Sekita Y."/>
            <person name="Huang X."/>
            <person name="Stark A."/>
            <person name="Kheradpour P."/>
            <person name="Kellis M."/>
            <person name="Flicek P."/>
            <person name="Chen Y."/>
            <person name="Webber C."/>
            <person name="Hardison R."/>
            <person name="Nelson J."/>
            <person name="Hallsworth-Pepin K."/>
            <person name="Delehaunty K."/>
            <person name="Markovic C."/>
            <person name="Minx P."/>
            <person name="Feng Y."/>
            <person name="Kremitzki C."/>
            <person name="Mitreva M."/>
            <person name="Glasscock J."/>
            <person name="Wylie T."/>
            <person name="Wohldmann P."/>
            <person name="Thiru P."/>
            <person name="Nhan M.N."/>
            <person name="Pohl C.S."/>
            <person name="Smith S.M."/>
            <person name="Hou S."/>
            <person name="Nefedov M."/>
            <person name="de Jong P.J."/>
            <person name="Renfree M.B."/>
            <person name="Mardis E.R."/>
            <person name="Wilson R.K."/>
        </authorList>
    </citation>
    <scope>NUCLEOTIDE SEQUENCE [LARGE SCALE GENOMIC DNA]</scope>
    <source>
        <strain evidence="2 3">Glennie</strain>
    </source>
</reference>
<protein>
    <submittedName>
        <fullName evidence="2">Uncharacterized protein</fullName>
    </submittedName>
</protein>
<dbReference type="GeneTree" id="ENSGT00980000202328"/>
<proteinExistence type="predicted"/>
<dbReference type="HOGENOM" id="CLU_058935_0_0_1"/>
<dbReference type="Pfam" id="PF15078">
    <property type="entry name" value="DUF4545"/>
    <property type="match status" value="2"/>
</dbReference>
<dbReference type="Proteomes" id="UP000002279">
    <property type="component" value="Chromosome 18"/>
</dbReference>
<evidence type="ECO:0000313" key="3">
    <source>
        <dbReference type="Proteomes" id="UP000002279"/>
    </source>
</evidence>
<dbReference type="PANTHER" id="PTHR36873:SF1">
    <property type="entry name" value="HYPOTHETICAL GENE SUPPORTED BY BC079057"/>
    <property type="match status" value="1"/>
</dbReference>
<reference evidence="2" key="2">
    <citation type="submission" date="2025-08" db="UniProtKB">
        <authorList>
            <consortium name="Ensembl"/>
        </authorList>
    </citation>
    <scope>IDENTIFICATION</scope>
    <source>
        <strain evidence="2">Glennie</strain>
    </source>
</reference>
<dbReference type="KEGG" id="oaa:103171472"/>
<feature type="compositionally biased region" description="Polar residues" evidence="1">
    <location>
        <begin position="405"/>
        <end position="419"/>
    </location>
</feature>
<feature type="region of interest" description="Disordered" evidence="1">
    <location>
        <begin position="151"/>
        <end position="194"/>
    </location>
</feature>
<feature type="compositionally biased region" description="Basic and acidic residues" evidence="1">
    <location>
        <begin position="153"/>
        <end position="166"/>
    </location>
</feature>
<dbReference type="PANTHER" id="PTHR36873">
    <property type="entry name" value="HYPOTHETICAL GENE SUPPORTED BY BC079057"/>
    <property type="match status" value="1"/>
</dbReference>
<accession>K7EHG8</accession>
<keyword evidence="3" id="KW-1185">Reference proteome</keyword>
<organism evidence="2 3">
    <name type="scientific">Ornithorhynchus anatinus</name>
    <name type="common">Duckbill platypus</name>
    <dbReference type="NCBI Taxonomy" id="9258"/>
    <lineage>
        <taxon>Eukaryota</taxon>
        <taxon>Metazoa</taxon>
        <taxon>Chordata</taxon>
        <taxon>Craniata</taxon>
        <taxon>Vertebrata</taxon>
        <taxon>Euteleostomi</taxon>
        <taxon>Mammalia</taxon>
        <taxon>Monotremata</taxon>
        <taxon>Ornithorhynchidae</taxon>
        <taxon>Ornithorhynchus</taxon>
    </lineage>
</organism>
<feature type="region of interest" description="Disordered" evidence="1">
    <location>
        <begin position="65"/>
        <end position="130"/>
    </location>
</feature>
<dbReference type="STRING" id="9258.ENSOANP00000032975"/>
<name>K7EHG8_ORNAN</name>
<feature type="region of interest" description="Disordered" evidence="1">
    <location>
        <begin position="378"/>
        <end position="419"/>
    </location>
</feature>
<dbReference type="CTD" id="103171472"/>
<dbReference type="Bgee" id="ENSOANG00000028430">
    <property type="expression patterns" value="Expressed in testis and 2 other cell types or tissues"/>
</dbReference>
<dbReference type="InParanoid" id="K7EHG8"/>
<dbReference type="OrthoDB" id="9905507at2759"/>
<evidence type="ECO:0000256" key="1">
    <source>
        <dbReference type="SAM" id="MobiDB-lite"/>
    </source>
</evidence>
<feature type="compositionally biased region" description="Low complexity" evidence="1">
    <location>
        <begin position="379"/>
        <end position="396"/>
    </location>
</feature>
<dbReference type="Ensembl" id="ENSOANT00000042222.2">
    <property type="protein sequence ID" value="ENSOANP00000032975.2"/>
    <property type="gene ID" value="ENSOANG00000028430.2"/>
</dbReference>
<dbReference type="OMA" id="VIYHEEG"/>
<dbReference type="AlphaFoldDB" id="K7EHG8"/>
<dbReference type="RefSeq" id="XP_039770668.1">
    <property type="nucleotide sequence ID" value="XM_039914734.1"/>
</dbReference>
<evidence type="ECO:0000313" key="2">
    <source>
        <dbReference type="Ensembl" id="ENSOANP00000032975.2"/>
    </source>
</evidence>